<reference evidence="4 5" key="1">
    <citation type="submission" date="2016-05" db="EMBL/GenBank/DDBJ databases">
        <title>Microbial solvent formation.</title>
        <authorList>
            <person name="Poehlein A."/>
            <person name="Montoya Solano J.D."/>
            <person name="Flitsch S."/>
            <person name="Krabben P."/>
            <person name="Duerre P."/>
            <person name="Daniel R."/>
        </authorList>
    </citation>
    <scope>NUCLEOTIDE SEQUENCE [LARGE SCALE GENOMIC DNA]</scope>
    <source>
        <strain evidence="4 5">DSM 2619</strain>
    </source>
</reference>
<dbReference type="InterPro" id="IPR009081">
    <property type="entry name" value="PP-bd_ACP"/>
</dbReference>
<keyword evidence="1" id="KW-0596">Phosphopantetheine</keyword>
<keyword evidence="2" id="KW-0597">Phosphoprotein</keyword>
<name>A0A1S8T1W9_9CLOT</name>
<dbReference type="OrthoDB" id="9803968at2"/>
<gene>
    <name evidence="4" type="primary">lgrD_4</name>
    <name evidence="4" type="ORF">CLPUN_49010</name>
</gene>
<dbReference type="PANTHER" id="PTHR44845">
    <property type="entry name" value="CARRIER DOMAIN-CONTAINING PROTEIN"/>
    <property type="match status" value="1"/>
</dbReference>
<dbReference type="InterPro" id="IPR036291">
    <property type="entry name" value="NAD(P)-bd_dom_sf"/>
</dbReference>
<proteinExistence type="predicted"/>
<evidence type="ECO:0000313" key="4">
    <source>
        <dbReference type="EMBL" id="OOM71662.1"/>
    </source>
</evidence>
<sequence length="486" mass="55790">MNKELHLEKLKEDMKEKLKAIWEETLEKDDIGYKDNYFLIGGNSLTAIKIIRKIKEATGYGKEIPLTYIFSFPTIEKLVDQIFNPEEAGKKVINITEKQLKDEVKIDLPYVNYNGKYALENCLLTGSSGYLGGYILRELLKQTNMQIYCLVRGKSYEDAEKKIKKNLDRFKVSNEEIKRIHIVLGDFGKKNMGMSEKEYEELSKKIDSVYHNGALVHFLYSYKELKQSNVEGTKEILKFAAFNKIKAVLYVSTISIFSKFAKNNPQVLENENIEDSGILPIGYTQSKWVAEALVWKAKEKGLPVMVFRIGHVIGDSATGECHSDDFVFRIIKSVLDVHAYPNMNGKLEPITVDDVAKSIVAISKRQNNLGQTYHLINPKPVYFNDIVKWAESKNIFLQPLPKNKWLKEIEKLEKASTILPFIQFFDDQFWNVSKNLEFSVENTKSALAEQDISIQAISDTIIERHYNYLKDKGELEAIDLYTVGTI</sequence>
<organism evidence="4 5">
    <name type="scientific">Clostridium puniceum</name>
    <dbReference type="NCBI Taxonomy" id="29367"/>
    <lineage>
        <taxon>Bacteria</taxon>
        <taxon>Bacillati</taxon>
        <taxon>Bacillota</taxon>
        <taxon>Clostridia</taxon>
        <taxon>Eubacteriales</taxon>
        <taxon>Clostridiaceae</taxon>
        <taxon>Clostridium</taxon>
    </lineage>
</organism>
<feature type="domain" description="Carrier" evidence="3">
    <location>
        <begin position="9"/>
        <end position="86"/>
    </location>
</feature>
<dbReference type="Proteomes" id="UP000190890">
    <property type="component" value="Unassembled WGS sequence"/>
</dbReference>
<accession>A0A1S8T1W9</accession>
<dbReference type="Gene3D" id="1.10.1200.10">
    <property type="entry name" value="ACP-like"/>
    <property type="match status" value="1"/>
</dbReference>
<dbReference type="NCBIfam" id="TIGR01746">
    <property type="entry name" value="Thioester-redct"/>
    <property type="match status" value="1"/>
</dbReference>
<evidence type="ECO:0000256" key="2">
    <source>
        <dbReference type="ARBA" id="ARBA00022553"/>
    </source>
</evidence>
<dbReference type="Pfam" id="PF00550">
    <property type="entry name" value="PP-binding"/>
    <property type="match status" value="1"/>
</dbReference>
<dbReference type="Pfam" id="PF07993">
    <property type="entry name" value="NAD_binding_4"/>
    <property type="match status" value="1"/>
</dbReference>
<dbReference type="Gene3D" id="3.40.50.720">
    <property type="entry name" value="NAD(P)-binding Rossmann-like Domain"/>
    <property type="match status" value="1"/>
</dbReference>
<dbReference type="EMBL" id="LZZM01000228">
    <property type="protein sequence ID" value="OOM71662.1"/>
    <property type="molecule type" value="Genomic_DNA"/>
</dbReference>
<evidence type="ECO:0000259" key="3">
    <source>
        <dbReference type="PROSITE" id="PS50075"/>
    </source>
</evidence>
<dbReference type="AlphaFoldDB" id="A0A1S8T1W9"/>
<dbReference type="SUPFAM" id="SSF47336">
    <property type="entry name" value="ACP-like"/>
    <property type="match status" value="1"/>
</dbReference>
<comment type="caution">
    <text evidence="4">The sequence shown here is derived from an EMBL/GenBank/DDBJ whole genome shotgun (WGS) entry which is preliminary data.</text>
</comment>
<dbReference type="PANTHER" id="PTHR44845:SF6">
    <property type="entry name" value="BETA-ALANINE-ACTIVATING ENZYME"/>
    <property type="match status" value="1"/>
</dbReference>
<dbReference type="RefSeq" id="WP_077849800.1">
    <property type="nucleotide sequence ID" value="NZ_LZZM01000228.1"/>
</dbReference>
<dbReference type="SUPFAM" id="SSF51735">
    <property type="entry name" value="NAD(P)-binding Rossmann-fold domains"/>
    <property type="match status" value="1"/>
</dbReference>
<evidence type="ECO:0000313" key="5">
    <source>
        <dbReference type="Proteomes" id="UP000190890"/>
    </source>
</evidence>
<dbReference type="InterPro" id="IPR010080">
    <property type="entry name" value="Thioester_reductase-like_dom"/>
</dbReference>
<dbReference type="CDD" id="cd05235">
    <property type="entry name" value="SDR_e1"/>
    <property type="match status" value="1"/>
</dbReference>
<dbReference type="PROSITE" id="PS00012">
    <property type="entry name" value="PHOSPHOPANTETHEINE"/>
    <property type="match status" value="1"/>
</dbReference>
<dbReference type="InterPro" id="IPR013120">
    <property type="entry name" value="FAR_NAD-bd"/>
</dbReference>
<protein>
    <submittedName>
        <fullName evidence="4">Linear gramicidin synthase subunit D</fullName>
    </submittedName>
</protein>
<evidence type="ECO:0000256" key="1">
    <source>
        <dbReference type="ARBA" id="ARBA00022450"/>
    </source>
</evidence>
<dbReference type="InterPro" id="IPR036736">
    <property type="entry name" value="ACP-like_sf"/>
</dbReference>
<dbReference type="PROSITE" id="PS50075">
    <property type="entry name" value="CARRIER"/>
    <property type="match status" value="1"/>
</dbReference>
<keyword evidence="5" id="KW-1185">Reference proteome</keyword>
<dbReference type="STRING" id="29367.CLPUN_49010"/>
<dbReference type="InterPro" id="IPR006162">
    <property type="entry name" value="Ppantetheine_attach_site"/>
</dbReference>